<protein>
    <submittedName>
        <fullName evidence="1">Uncharacterized protein</fullName>
    </submittedName>
</protein>
<comment type="caution">
    <text evidence="1">The sequence shown here is derived from an EMBL/GenBank/DDBJ whole genome shotgun (WGS) entry which is preliminary data.</text>
</comment>
<name>A0A6N9JJC4_9ACTN</name>
<gene>
    <name evidence="1" type="ORF">GT464_08475</name>
</gene>
<evidence type="ECO:0000313" key="2">
    <source>
        <dbReference type="Proteomes" id="UP000469380"/>
    </source>
</evidence>
<dbReference type="AlphaFoldDB" id="A0A6N9JJC4"/>
<accession>A0A6N9JJC4</accession>
<proteinExistence type="predicted"/>
<dbReference type="EMBL" id="WWSR01000015">
    <property type="protein sequence ID" value="MZJ39972.1"/>
    <property type="molecule type" value="Genomic_DNA"/>
</dbReference>
<organism evidence="1 2">
    <name type="scientific">Collinsella aerofaciens</name>
    <dbReference type="NCBI Taxonomy" id="74426"/>
    <lineage>
        <taxon>Bacteria</taxon>
        <taxon>Bacillati</taxon>
        <taxon>Actinomycetota</taxon>
        <taxon>Coriobacteriia</taxon>
        <taxon>Coriobacteriales</taxon>
        <taxon>Coriobacteriaceae</taxon>
        <taxon>Collinsella</taxon>
    </lineage>
</organism>
<evidence type="ECO:0000313" key="1">
    <source>
        <dbReference type="EMBL" id="MZJ39972.1"/>
    </source>
</evidence>
<dbReference type="RefSeq" id="WP_161160820.1">
    <property type="nucleotide sequence ID" value="NZ_WWSR01000015.1"/>
</dbReference>
<reference evidence="1 2" key="1">
    <citation type="journal article" date="2019" name="Nat. Med.">
        <title>A library of human gut bacterial isolates paired with longitudinal multiomics data enables mechanistic microbiome research.</title>
        <authorList>
            <person name="Poyet M."/>
            <person name="Groussin M."/>
            <person name="Gibbons S.M."/>
            <person name="Avila-Pacheco J."/>
            <person name="Jiang X."/>
            <person name="Kearney S.M."/>
            <person name="Perrotta A.R."/>
            <person name="Berdy B."/>
            <person name="Zhao S."/>
            <person name="Lieberman T.D."/>
            <person name="Swanson P.K."/>
            <person name="Smith M."/>
            <person name="Roesemann S."/>
            <person name="Alexander J.E."/>
            <person name="Rich S.A."/>
            <person name="Livny J."/>
            <person name="Vlamakis H."/>
            <person name="Clish C."/>
            <person name="Bullock K."/>
            <person name="Deik A."/>
            <person name="Scott J."/>
            <person name="Pierce K.A."/>
            <person name="Xavier R.J."/>
            <person name="Alm E.J."/>
        </authorList>
    </citation>
    <scope>NUCLEOTIDE SEQUENCE [LARGE SCALE GENOMIC DNA]</scope>
    <source>
        <strain evidence="1 2">BIOML-A20</strain>
    </source>
</reference>
<dbReference type="Proteomes" id="UP000469380">
    <property type="component" value="Unassembled WGS sequence"/>
</dbReference>
<sequence>MKRIKFARPVDCPTCGATPSHQKWKPRKLVYTNEMVAIGDVDPVDAVHCPRCDLVFVVVHYEHDDTYITSWTEFETVPRYCPWCGEDLTDD</sequence>